<keyword evidence="1" id="KW-0812">Transmembrane</keyword>
<keyword evidence="3" id="KW-1185">Reference proteome</keyword>
<evidence type="ECO:0000313" key="3">
    <source>
        <dbReference type="Proteomes" id="UP000001400"/>
    </source>
</evidence>
<dbReference type="KEGG" id="abi:Aboo_0045"/>
<dbReference type="Proteomes" id="UP000001400">
    <property type="component" value="Chromosome"/>
</dbReference>
<gene>
    <name evidence="2" type="ordered locus">Aboo_0045</name>
</gene>
<protein>
    <submittedName>
        <fullName evidence="2">Uncharacterized protein</fullName>
    </submittedName>
</protein>
<dbReference type="RefSeq" id="WP_012997026.1">
    <property type="nucleotide sequence ID" value="NC_013926.1"/>
</dbReference>
<organism evidence="2 3">
    <name type="scientific">Aciduliprofundum boonei (strain DSM 19572 / T469)</name>
    <dbReference type="NCBI Taxonomy" id="439481"/>
    <lineage>
        <taxon>Archaea</taxon>
        <taxon>Methanobacteriati</taxon>
        <taxon>Thermoplasmatota</taxon>
        <taxon>DHVE2 group</taxon>
        <taxon>Candidatus Aciduliprofundum</taxon>
    </lineage>
</organism>
<name>D3TBC2_ACIB4</name>
<accession>D3TBC2</accession>
<evidence type="ECO:0000313" key="2">
    <source>
        <dbReference type="EMBL" id="ADD07857.1"/>
    </source>
</evidence>
<feature type="transmembrane region" description="Helical" evidence="1">
    <location>
        <begin position="12"/>
        <end position="34"/>
    </location>
</feature>
<evidence type="ECO:0000256" key="1">
    <source>
        <dbReference type="SAM" id="Phobius"/>
    </source>
</evidence>
<proteinExistence type="predicted"/>
<keyword evidence="1" id="KW-0472">Membrane</keyword>
<dbReference type="GeneID" id="8826980"/>
<dbReference type="AlphaFoldDB" id="D3TBC2"/>
<keyword evidence="1" id="KW-1133">Transmembrane helix</keyword>
<dbReference type="EMBL" id="CP001941">
    <property type="protein sequence ID" value="ADD07857.1"/>
    <property type="molecule type" value="Genomic_DNA"/>
</dbReference>
<dbReference type="HOGENOM" id="CLU_197259_0_0_2"/>
<reference evidence="2" key="1">
    <citation type="submission" date="2010-02" db="EMBL/GenBank/DDBJ databases">
        <title>Complete sequence of Aciduliprofundum boonei T469.</title>
        <authorList>
            <consortium name="US DOE Joint Genome Institute"/>
            <person name="Lucas S."/>
            <person name="Copeland A."/>
            <person name="Lapidus A."/>
            <person name="Cheng J.-F."/>
            <person name="Bruce D."/>
            <person name="Goodwin L."/>
            <person name="Pitluck S."/>
            <person name="Saunders E."/>
            <person name="Detter J.C."/>
            <person name="Han C."/>
            <person name="Tapia R."/>
            <person name="Land M."/>
            <person name="Hauser L."/>
            <person name="Kyrpides N."/>
            <person name="Mikhailova N."/>
            <person name="Flores G."/>
            <person name="Reysenbach A.-L."/>
            <person name="Woyke T."/>
        </authorList>
    </citation>
    <scope>NUCLEOTIDE SEQUENCE</scope>
    <source>
        <strain evidence="2">T469</strain>
    </source>
</reference>
<feature type="transmembrane region" description="Helical" evidence="1">
    <location>
        <begin position="40"/>
        <end position="57"/>
    </location>
</feature>
<sequence>MPRYGYGRGYRGSALSLYSLVDIAIIAGIIYLLISLFMVAAGYVIALIVLILLREFLRGRFNWRRMYVWR</sequence>